<evidence type="ECO:0000313" key="1">
    <source>
        <dbReference type="EMBL" id="KRG57527.1"/>
    </source>
</evidence>
<comment type="caution">
    <text evidence="1">The sequence shown here is derived from an EMBL/GenBank/DDBJ whole genome shotgun (WGS) entry which is preliminary data.</text>
</comment>
<protein>
    <submittedName>
        <fullName evidence="1">Uncharacterized protein</fullName>
    </submittedName>
</protein>
<sequence length="152" mass="15874">MALAHLQPPSWRAGDLADAERSLAHLLGRLPAGSEQAPLAIRLAPGCACSPEGDGDPAWRTLAAAMQAADGQAIATEVEDGTHEVLILATGHRLVYAGPLVPDPALCGNGPPATRLRQWLPQLLARTRTALVGASCACTSPRRLSSPRLPLR</sequence>
<proteinExistence type="predicted"/>
<keyword evidence="2" id="KW-1185">Reference proteome</keyword>
<dbReference type="Proteomes" id="UP000050902">
    <property type="component" value="Unassembled WGS sequence"/>
</dbReference>
<accession>A0ABR5NK36</accession>
<evidence type="ECO:0000313" key="2">
    <source>
        <dbReference type="Proteomes" id="UP000050902"/>
    </source>
</evidence>
<name>A0ABR5NK36_9GAMM</name>
<reference evidence="1 2" key="1">
    <citation type="submission" date="2015-05" db="EMBL/GenBank/DDBJ databases">
        <title>Genome sequencing and analysis of members of genus Stenotrophomonas.</title>
        <authorList>
            <person name="Patil P.P."/>
            <person name="Midha S."/>
            <person name="Patil P.B."/>
        </authorList>
    </citation>
    <scope>NUCLEOTIDE SEQUENCE [LARGE SCALE GENOMIC DNA]</scope>
    <source>
        <strain evidence="1 2">DSM 12575</strain>
    </source>
</reference>
<organism evidence="1 2">
    <name type="scientific">Stenotrophomonas nitritireducens</name>
    <dbReference type="NCBI Taxonomy" id="83617"/>
    <lineage>
        <taxon>Bacteria</taxon>
        <taxon>Pseudomonadati</taxon>
        <taxon>Pseudomonadota</taxon>
        <taxon>Gammaproteobacteria</taxon>
        <taxon>Lysobacterales</taxon>
        <taxon>Lysobacteraceae</taxon>
        <taxon>Stenotrophomonas</taxon>
    </lineage>
</organism>
<gene>
    <name evidence="1" type="ORF">ABB22_08830</name>
</gene>
<dbReference type="EMBL" id="LDJG01000012">
    <property type="protein sequence ID" value="KRG57527.1"/>
    <property type="molecule type" value="Genomic_DNA"/>
</dbReference>